<protein>
    <submittedName>
        <fullName evidence="9">DMT family transporter</fullName>
    </submittedName>
</protein>
<evidence type="ECO:0000256" key="3">
    <source>
        <dbReference type="ARBA" id="ARBA00022475"/>
    </source>
</evidence>
<keyword evidence="3" id="KW-1003">Cell membrane</keyword>
<organism evidence="9 10">
    <name type="scientific">Blautia aquisgranensis</name>
    <dbReference type="NCBI Taxonomy" id="3133153"/>
    <lineage>
        <taxon>Bacteria</taxon>
        <taxon>Bacillati</taxon>
        <taxon>Bacillota</taxon>
        <taxon>Clostridia</taxon>
        <taxon>Lachnospirales</taxon>
        <taxon>Lachnospiraceae</taxon>
        <taxon>Blautia</taxon>
    </lineage>
</organism>
<dbReference type="Gene3D" id="1.10.3730.20">
    <property type="match status" value="1"/>
</dbReference>
<evidence type="ECO:0000313" key="10">
    <source>
        <dbReference type="Proteomes" id="UP001473063"/>
    </source>
</evidence>
<feature type="transmembrane region" description="Helical" evidence="7">
    <location>
        <begin position="172"/>
        <end position="191"/>
    </location>
</feature>
<dbReference type="EMBL" id="JBBMEJ010000037">
    <property type="protein sequence ID" value="MEQ2372497.1"/>
    <property type="molecule type" value="Genomic_DNA"/>
</dbReference>
<dbReference type="InterPro" id="IPR037185">
    <property type="entry name" value="EmrE-like"/>
</dbReference>
<feature type="transmembrane region" description="Helical" evidence="7">
    <location>
        <begin position="260"/>
        <end position="280"/>
    </location>
</feature>
<comment type="subcellular location">
    <subcellularLocation>
        <location evidence="1">Cell membrane</location>
        <topology evidence="1">Multi-pass membrane protein</topology>
    </subcellularLocation>
</comment>
<evidence type="ECO:0000256" key="5">
    <source>
        <dbReference type="ARBA" id="ARBA00022989"/>
    </source>
</evidence>
<feature type="transmembrane region" description="Helical" evidence="7">
    <location>
        <begin position="144"/>
        <end position="166"/>
    </location>
</feature>
<name>A0ABV1BIP9_9FIRM</name>
<keyword evidence="10" id="KW-1185">Reference proteome</keyword>
<dbReference type="InterPro" id="IPR000620">
    <property type="entry name" value="EamA_dom"/>
</dbReference>
<feature type="transmembrane region" description="Helical" evidence="7">
    <location>
        <begin position="119"/>
        <end position="137"/>
    </location>
</feature>
<accession>A0ABV1BIP9</accession>
<evidence type="ECO:0000313" key="9">
    <source>
        <dbReference type="EMBL" id="MEQ2372497.1"/>
    </source>
</evidence>
<proteinExistence type="inferred from homology"/>
<dbReference type="Pfam" id="PF00892">
    <property type="entry name" value="EamA"/>
    <property type="match status" value="2"/>
</dbReference>
<dbReference type="Proteomes" id="UP001473063">
    <property type="component" value="Unassembled WGS sequence"/>
</dbReference>
<sequence length="309" mass="32999">MNTQKMPLKNSLCLLLAATIWGIAFVAQSVGMEYVGPFTFNGVRSLIGSVILVPVILLLNRPKNADSRTSSGSAASQGTAPSPHKSRDLWLGGISCGIALFAASNFQQFGIKYTTVGKAGFITACYIVIVPIIGLFLKKKCSPFIWAAVAMALIGLYLLCITDGFSVGKGDLLVLVCAFLFSLHILIIDYFSPKADGVKMSCIQFFVCGILSMIPALIMEHPQISSILTAWLPILYAGIMSCGVAYTLQIVGQKNVNPTVASLILSLESCISVLAGWVILGQKLSAKELLGCVIMFAAIILAQLPEKQK</sequence>
<evidence type="ECO:0000256" key="1">
    <source>
        <dbReference type="ARBA" id="ARBA00004651"/>
    </source>
</evidence>
<feature type="transmembrane region" description="Helical" evidence="7">
    <location>
        <begin position="198"/>
        <end position="218"/>
    </location>
</feature>
<comment type="similarity">
    <text evidence="2">Belongs to the EamA transporter family.</text>
</comment>
<feature type="domain" description="EamA" evidence="8">
    <location>
        <begin position="169"/>
        <end position="301"/>
    </location>
</feature>
<evidence type="ECO:0000256" key="4">
    <source>
        <dbReference type="ARBA" id="ARBA00022692"/>
    </source>
</evidence>
<feature type="transmembrane region" description="Helical" evidence="7">
    <location>
        <begin position="89"/>
        <end position="107"/>
    </location>
</feature>
<evidence type="ECO:0000256" key="6">
    <source>
        <dbReference type="ARBA" id="ARBA00023136"/>
    </source>
</evidence>
<reference evidence="9 10" key="1">
    <citation type="submission" date="2024-03" db="EMBL/GenBank/DDBJ databases">
        <title>Human intestinal bacterial collection.</title>
        <authorList>
            <person name="Pauvert C."/>
            <person name="Hitch T.C.A."/>
            <person name="Clavel T."/>
        </authorList>
    </citation>
    <scope>NUCLEOTIDE SEQUENCE [LARGE SCALE GENOMIC DNA]</scope>
    <source>
        <strain evidence="9 10">CLA-JM-H16</strain>
    </source>
</reference>
<dbReference type="PANTHER" id="PTHR42920:SF5">
    <property type="entry name" value="EAMA DOMAIN-CONTAINING PROTEIN"/>
    <property type="match status" value="1"/>
</dbReference>
<evidence type="ECO:0000256" key="7">
    <source>
        <dbReference type="SAM" id="Phobius"/>
    </source>
</evidence>
<evidence type="ECO:0000259" key="8">
    <source>
        <dbReference type="Pfam" id="PF00892"/>
    </source>
</evidence>
<dbReference type="SUPFAM" id="SSF103481">
    <property type="entry name" value="Multidrug resistance efflux transporter EmrE"/>
    <property type="match status" value="2"/>
</dbReference>
<keyword evidence="6 7" id="KW-0472">Membrane</keyword>
<feature type="transmembrane region" description="Helical" evidence="7">
    <location>
        <begin position="41"/>
        <end position="59"/>
    </location>
</feature>
<keyword evidence="5 7" id="KW-1133">Transmembrane helix</keyword>
<comment type="caution">
    <text evidence="9">The sequence shown here is derived from an EMBL/GenBank/DDBJ whole genome shotgun (WGS) entry which is preliminary data.</text>
</comment>
<feature type="domain" description="EamA" evidence="8">
    <location>
        <begin position="12"/>
        <end position="159"/>
    </location>
</feature>
<dbReference type="InterPro" id="IPR051258">
    <property type="entry name" value="Diverse_Substrate_Transporter"/>
</dbReference>
<keyword evidence="4 7" id="KW-0812">Transmembrane</keyword>
<gene>
    <name evidence="9" type="ORF">WMO28_16530</name>
</gene>
<dbReference type="PANTHER" id="PTHR42920">
    <property type="entry name" value="OS03G0707200 PROTEIN-RELATED"/>
    <property type="match status" value="1"/>
</dbReference>
<evidence type="ECO:0000256" key="2">
    <source>
        <dbReference type="ARBA" id="ARBA00007362"/>
    </source>
</evidence>
<feature type="transmembrane region" description="Helical" evidence="7">
    <location>
        <begin position="230"/>
        <end position="248"/>
    </location>
</feature>